<sequence>MMWRRLPPSRMLVMFEAVIQCGGVTRAATTMNVSQPSVTQTIRQLEEHIGVPLFDRTVRPLRLTEAGRLLHEATYSGFNNIISAIDEMSWLKGSSVRPCTVAAPVGFATYWLMPRLAHFSAQYPDYPVNVLTTQEGAPLLSPRVDIAIRFGSGPWTDGQSDNLFDERIRPVCSPALARKSTDNNIPFDNVTLIHVEFNDSRWTSWDEYLQMTQRPKRGIRNSLHFTNYVQAAQAALDGRGLMLGWRSITYDMEREGRLVPMYGDAVAAKDSFVLVRKFDSRNKSVELLAGWLIEKAKCY</sequence>
<feature type="domain" description="HTH lysR-type" evidence="5">
    <location>
        <begin position="7"/>
        <end position="64"/>
    </location>
</feature>
<proteinExistence type="inferred from homology"/>
<evidence type="ECO:0000256" key="1">
    <source>
        <dbReference type="ARBA" id="ARBA00009437"/>
    </source>
</evidence>
<dbReference type="InterPro" id="IPR036390">
    <property type="entry name" value="WH_DNA-bd_sf"/>
</dbReference>
<dbReference type="PROSITE" id="PS50931">
    <property type="entry name" value="HTH_LYSR"/>
    <property type="match status" value="1"/>
</dbReference>
<dbReference type="SUPFAM" id="SSF53850">
    <property type="entry name" value="Periplasmic binding protein-like II"/>
    <property type="match status" value="1"/>
</dbReference>
<dbReference type="PANTHER" id="PTHR30537">
    <property type="entry name" value="HTH-TYPE TRANSCRIPTIONAL REGULATOR"/>
    <property type="match status" value="1"/>
</dbReference>
<gene>
    <name evidence="6" type="ORF">MPLDJ20_220037</name>
</gene>
<dbReference type="SUPFAM" id="SSF46785">
    <property type="entry name" value="Winged helix' DNA-binding domain"/>
    <property type="match status" value="1"/>
</dbReference>
<dbReference type="InterPro" id="IPR000847">
    <property type="entry name" value="LysR_HTH_N"/>
</dbReference>
<keyword evidence="3" id="KW-0238">DNA-binding</keyword>
<evidence type="ECO:0000313" key="6">
    <source>
        <dbReference type="EMBL" id="CDX38075.1"/>
    </source>
</evidence>
<accession>A0A090GM00</accession>
<dbReference type="GO" id="GO:0003700">
    <property type="term" value="F:DNA-binding transcription factor activity"/>
    <property type="evidence" value="ECO:0007669"/>
    <property type="project" value="InterPro"/>
</dbReference>
<dbReference type="Pfam" id="PF00126">
    <property type="entry name" value="HTH_1"/>
    <property type="match status" value="1"/>
</dbReference>
<reference evidence="6 7" key="1">
    <citation type="submission" date="2014-08" db="EMBL/GenBank/DDBJ databases">
        <authorList>
            <person name="Moulin Lionel"/>
        </authorList>
    </citation>
    <scope>NUCLEOTIDE SEQUENCE [LARGE SCALE GENOMIC DNA]</scope>
</reference>
<protein>
    <submittedName>
        <fullName evidence="6">LysR substrate binding domain protein</fullName>
    </submittedName>
</protein>
<name>A0A090GM00_MESPL</name>
<dbReference type="PANTHER" id="PTHR30537:SF74">
    <property type="entry name" value="HTH-TYPE TRANSCRIPTIONAL REGULATOR TRPI"/>
    <property type="match status" value="1"/>
</dbReference>
<dbReference type="Gene3D" id="3.40.190.10">
    <property type="entry name" value="Periplasmic binding protein-like II"/>
    <property type="match status" value="2"/>
</dbReference>
<comment type="similarity">
    <text evidence="1">Belongs to the LysR transcriptional regulatory family.</text>
</comment>
<evidence type="ECO:0000256" key="4">
    <source>
        <dbReference type="ARBA" id="ARBA00023163"/>
    </source>
</evidence>
<organism evidence="6 7">
    <name type="scientific">Mesorhizobium plurifarium</name>
    <dbReference type="NCBI Taxonomy" id="69974"/>
    <lineage>
        <taxon>Bacteria</taxon>
        <taxon>Pseudomonadati</taxon>
        <taxon>Pseudomonadota</taxon>
        <taxon>Alphaproteobacteria</taxon>
        <taxon>Hyphomicrobiales</taxon>
        <taxon>Phyllobacteriaceae</taxon>
        <taxon>Mesorhizobium</taxon>
    </lineage>
</organism>
<keyword evidence="4" id="KW-0804">Transcription</keyword>
<evidence type="ECO:0000313" key="7">
    <source>
        <dbReference type="Proteomes" id="UP000046373"/>
    </source>
</evidence>
<dbReference type="Proteomes" id="UP000046373">
    <property type="component" value="Unassembled WGS sequence"/>
</dbReference>
<dbReference type="GO" id="GO:0043565">
    <property type="term" value="F:sequence-specific DNA binding"/>
    <property type="evidence" value="ECO:0007669"/>
    <property type="project" value="TreeGrafter"/>
</dbReference>
<dbReference type="InterPro" id="IPR036388">
    <property type="entry name" value="WH-like_DNA-bd_sf"/>
</dbReference>
<keyword evidence="2" id="KW-0805">Transcription regulation</keyword>
<evidence type="ECO:0000256" key="3">
    <source>
        <dbReference type="ARBA" id="ARBA00023125"/>
    </source>
</evidence>
<dbReference type="AlphaFoldDB" id="A0A090GM00"/>
<evidence type="ECO:0000256" key="2">
    <source>
        <dbReference type="ARBA" id="ARBA00023015"/>
    </source>
</evidence>
<dbReference type="Pfam" id="PF03466">
    <property type="entry name" value="LysR_substrate"/>
    <property type="match status" value="1"/>
</dbReference>
<dbReference type="InterPro" id="IPR058163">
    <property type="entry name" value="LysR-type_TF_proteobact-type"/>
</dbReference>
<dbReference type="PRINTS" id="PR00039">
    <property type="entry name" value="HTHLYSR"/>
</dbReference>
<dbReference type="EMBL" id="CCNB01000015">
    <property type="protein sequence ID" value="CDX38075.1"/>
    <property type="molecule type" value="Genomic_DNA"/>
</dbReference>
<evidence type="ECO:0000259" key="5">
    <source>
        <dbReference type="PROSITE" id="PS50931"/>
    </source>
</evidence>
<dbReference type="InterPro" id="IPR005119">
    <property type="entry name" value="LysR_subst-bd"/>
</dbReference>
<dbReference type="Gene3D" id="1.10.10.10">
    <property type="entry name" value="Winged helix-like DNA-binding domain superfamily/Winged helix DNA-binding domain"/>
    <property type="match status" value="1"/>
</dbReference>
<dbReference type="GO" id="GO:0006351">
    <property type="term" value="P:DNA-templated transcription"/>
    <property type="evidence" value="ECO:0007669"/>
    <property type="project" value="TreeGrafter"/>
</dbReference>